<keyword evidence="3" id="KW-0560">Oxidoreductase</keyword>
<evidence type="ECO:0000256" key="3">
    <source>
        <dbReference type="ARBA" id="ARBA00023002"/>
    </source>
</evidence>
<sequence length="306" mass="33879">MPFKPVPLNDGNTIPSIGFGTGTKWKWQDVTEYVEQAIETGFSHIDTADFYETEVYVGRAIKESGVNRDDVFVTTKFLYVNKTLGVRESVQKSLNELNLKYIDLYLIHNPKYIPNGDIEATWREFEKIKEDGLAKSIGVSNTSVKDLQILLKTSKTIPVINQIELHPYNYHEQKPVIEFCAKHNIAIEAFSSLTPITQYPGGPVDAPVAAAAKRLGVTPTQVIFLWVKAKGAIIVTTSSTRAHLEEYLAVGDLPPLTDDEVVAIDKAGANGPPSSSRVILQRLKDRNTLALIAAGVFLSVCWWCST</sequence>
<dbReference type="PANTHER" id="PTHR43827:SF3">
    <property type="entry name" value="NADP-DEPENDENT OXIDOREDUCTASE DOMAIN-CONTAINING PROTEIN"/>
    <property type="match status" value="1"/>
</dbReference>
<dbReference type="PANTHER" id="PTHR43827">
    <property type="entry name" value="2,5-DIKETO-D-GLUCONIC ACID REDUCTASE"/>
    <property type="match status" value="1"/>
</dbReference>
<organism evidence="5 6">
    <name type="scientific">Marasmius crinis-equi</name>
    <dbReference type="NCBI Taxonomy" id="585013"/>
    <lineage>
        <taxon>Eukaryota</taxon>
        <taxon>Fungi</taxon>
        <taxon>Dikarya</taxon>
        <taxon>Basidiomycota</taxon>
        <taxon>Agaricomycotina</taxon>
        <taxon>Agaricomycetes</taxon>
        <taxon>Agaricomycetidae</taxon>
        <taxon>Agaricales</taxon>
        <taxon>Marasmiineae</taxon>
        <taxon>Marasmiaceae</taxon>
        <taxon>Marasmius</taxon>
    </lineage>
</organism>
<evidence type="ECO:0000256" key="1">
    <source>
        <dbReference type="ARBA" id="ARBA00007905"/>
    </source>
</evidence>
<evidence type="ECO:0000313" key="5">
    <source>
        <dbReference type="EMBL" id="KAL0574942.1"/>
    </source>
</evidence>
<feature type="domain" description="NADP-dependent oxidoreductase" evidence="4">
    <location>
        <begin position="18"/>
        <end position="193"/>
    </location>
</feature>
<name>A0ABR3FIA8_9AGAR</name>
<dbReference type="Gene3D" id="3.20.20.100">
    <property type="entry name" value="NADP-dependent oxidoreductase domain"/>
    <property type="match status" value="1"/>
</dbReference>
<dbReference type="PIRSF" id="PIRSF000097">
    <property type="entry name" value="AKR"/>
    <property type="match status" value="1"/>
</dbReference>
<reference evidence="5 6" key="1">
    <citation type="submission" date="2024-02" db="EMBL/GenBank/DDBJ databases">
        <title>A draft genome for the cacao thread blight pathogen Marasmius crinis-equi.</title>
        <authorList>
            <person name="Cohen S.P."/>
            <person name="Baruah I.K."/>
            <person name="Amoako-Attah I."/>
            <person name="Bukari Y."/>
            <person name="Meinhardt L.W."/>
            <person name="Bailey B.A."/>
        </authorList>
    </citation>
    <scope>NUCLEOTIDE SEQUENCE [LARGE SCALE GENOMIC DNA]</scope>
    <source>
        <strain evidence="5 6">GH-76</strain>
    </source>
</reference>
<dbReference type="InterPro" id="IPR044494">
    <property type="entry name" value="AKR3C2/3"/>
</dbReference>
<protein>
    <recommendedName>
        <fullName evidence="4">NADP-dependent oxidoreductase domain-containing protein</fullName>
    </recommendedName>
</protein>
<dbReference type="Proteomes" id="UP001465976">
    <property type="component" value="Unassembled WGS sequence"/>
</dbReference>
<dbReference type="PRINTS" id="PR00069">
    <property type="entry name" value="ALDKETRDTASE"/>
</dbReference>
<comment type="similarity">
    <text evidence="1">Belongs to the aldo/keto reductase family.</text>
</comment>
<evidence type="ECO:0000259" key="4">
    <source>
        <dbReference type="Pfam" id="PF00248"/>
    </source>
</evidence>
<dbReference type="InterPro" id="IPR036812">
    <property type="entry name" value="NAD(P)_OxRdtase_dom_sf"/>
</dbReference>
<evidence type="ECO:0000256" key="2">
    <source>
        <dbReference type="ARBA" id="ARBA00022857"/>
    </source>
</evidence>
<dbReference type="Pfam" id="PF00248">
    <property type="entry name" value="Aldo_ket_red"/>
    <property type="match status" value="1"/>
</dbReference>
<dbReference type="CDD" id="cd19120">
    <property type="entry name" value="AKR_AKR3C2-3"/>
    <property type="match status" value="1"/>
</dbReference>
<keyword evidence="6" id="KW-1185">Reference proteome</keyword>
<gene>
    <name evidence="5" type="ORF">V5O48_007016</name>
</gene>
<accession>A0ABR3FIA8</accession>
<dbReference type="EMBL" id="JBAHYK010000349">
    <property type="protein sequence ID" value="KAL0574942.1"/>
    <property type="molecule type" value="Genomic_DNA"/>
</dbReference>
<dbReference type="InterPro" id="IPR023210">
    <property type="entry name" value="NADP_OxRdtase_dom"/>
</dbReference>
<dbReference type="SUPFAM" id="SSF51430">
    <property type="entry name" value="NAD(P)-linked oxidoreductase"/>
    <property type="match status" value="1"/>
</dbReference>
<evidence type="ECO:0000313" key="6">
    <source>
        <dbReference type="Proteomes" id="UP001465976"/>
    </source>
</evidence>
<proteinExistence type="inferred from homology"/>
<comment type="caution">
    <text evidence="5">The sequence shown here is derived from an EMBL/GenBank/DDBJ whole genome shotgun (WGS) entry which is preliminary data.</text>
</comment>
<dbReference type="InterPro" id="IPR020471">
    <property type="entry name" value="AKR"/>
</dbReference>
<keyword evidence="2" id="KW-0521">NADP</keyword>